<gene>
    <name evidence="1" type="ORF">CCAE0312_LOCUS8488</name>
</gene>
<protein>
    <submittedName>
        <fullName evidence="1">Uncharacterized protein</fullName>
    </submittedName>
</protein>
<dbReference type="EMBL" id="HBGH01015191">
    <property type="protein sequence ID" value="CAD9236394.1"/>
    <property type="molecule type" value="Transcribed_RNA"/>
</dbReference>
<proteinExistence type="predicted"/>
<name>A0A7S1XFN7_9RHOD</name>
<evidence type="ECO:0000313" key="1">
    <source>
        <dbReference type="EMBL" id="CAD9236394.1"/>
    </source>
</evidence>
<sequence length="115" mass="13361">MREFEKCTDLLSRLEPYAMQISKTELRRMLFSILPPNADNWSVVLKLLIVFKEKFHISAPDSIWNRVSMTVKSREKLKSVGLLSINSEESDRSTESLRMILDTLSFPSRTDGPRR</sequence>
<accession>A0A7S1XFN7</accession>
<dbReference type="AlphaFoldDB" id="A0A7S1XFN7"/>
<reference evidence="1" key="1">
    <citation type="submission" date="2021-01" db="EMBL/GenBank/DDBJ databases">
        <authorList>
            <person name="Corre E."/>
            <person name="Pelletier E."/>
            <person name="Niang G."/>
            <person name="Scheremetjew M."/>
            <person name="Finn R."/>
            <person name="Kale V."/>
            <person name="Holt S."/>
            <person name="Cochrane G."/>
            <person name="Meng A."/>
            <person name="Brown T."/>
            <person name="Cohen L."/>
        </authorList>
    </citation>
    <scope>NUCLEOTIDE SEQUENCE</scope>
    <source>
        <strain evidence="1">SAG 36.94</strain>
    </source>
</reference>
<organism evidence="1">
    <name type="scientific">Compsopogon caeruleus</name>
    <dbReference type="NCBI Taxonomy" id="31354"/>
    <lineage>
        <taxon>Eukaryota</taxon>
        <taxon>Rhodophyta</taxon>
        <taxon>Compsopogonophyceae</taxon>
        <taxon>Compsopogonales</taxon>
        <taxon>Compsopogonaceae</taxon>
        <taxon>Compsopogon</taxon>
    </lineage>
</organism>